<evidence type="ECO:0000259" key="2">
    <source>
        <dbReference type="Pfam" id="PF01814"/>
    </source>
</evidence>
<gene>
    <name evidence="3" type="ORF">DK389_26255</name>
</gene>
<keyword evidence="4" id="KW-1185">Reference proteome</keyword>
<reference evidence="4" key="1">
    <citation type="submission" date="2018-05" db="EMBL/GenBank/DDBJ databases">
        <title>Complete Genome Sequence of Methylobacterium sp. 17SD2-17.</title>
        <authorList>
            <person name="Srinivasan S."/>
        </authorList>
    </citation>
    <scope>NUCLEOTIDE SEQUENCE [LARGE SCALE GENOMIC DNA]</scope>
    <source>
        <strain evidence="4">17SD2-17</strain>
    </source>
</reference>
<dbReference type="EMBL" id="CP029550">
    <property type="protein sequence ID" value="AWN43372.1"/>
    <property type="molecule type" value="Genomic_DNA"/>
</dbReference>
<dbReference type="Gene3D" id="1.20.120.520">
    <property type="entry name" value="nmb1532 protein domain like"/>
    <property type="match status" value="1"/>
</dbReference>
<feature type="domain" description="Hemerythrin-like" evidence="2">
    <location>
        <begin position="4"/>
        <end position="122"/>
    </location>
</feature>
<protein>
    <recommendedName>
        <fullName evidence="2">Hemerythrin-like domain-containing protein</fullName>
    </recommendedName>
</protein>
<evidence type="ECO:0000313" key="3">
    <source>
        <dbReference type="EMBL" id="AWN43372.1"/>
    </source>
</evidence>
<feature type="region of interest" description="Disordered" evidence="1">
    <location>
        <begin position="331"/>
        <end position="352"/>
    </location>
</feature>
<accession>A0A2U8WDL1</accession>
<dbReference type="Proteomes" id="UP000245926">
    <property type="component" value="Chromosome"/>
</dbReference>
<sequence>MDLWRFIERDHENISQLIRDIPYALNGPGVVRSRERLLSDLIGELEAHSKALEASLYAPLRQHEKTAKLVTDLHREHGAFMKQLGALAKYRRKGSEGWLNAFEDATFLVDQHLHRHAHELVPPARALLSSEEIEAATRAYVRAKVKVLKARRGVLGRLGAEEVALIATVGAVAAGLGFLAWRTGLLRGVDLPGLGIRGAGRQGHAASARNPQRHLDDNPFSAMFLRMSAEEAQQQEATGGGTLCTFDLKGRSLRRDVLPVLEEANRGWLEHGYQVYLEDKTLTKSRDREADRPALAFQIAKATLPRDLVAAQTFGFSFEADKGSRNVSFAVHDPHSSEGAQWSGPQLGASEGSELTSDQLQQVLGYALRLALSKPV</sequence>
<evidence type="ECO:0000313" key="4">
    <source>
        <dbReference type="Proteomes" id="UP000245926"/>
    </source>
</evidence>
<dbReference type="KEGG" id="mets:DK389_26255"/>
<dbReference type="RefSeq" id="WP_109894111.1">
    <property type="nucleotide sequence ID" value="NZ_CP029550.1"/>
</dbReference>
<organism evidence="3 4">
    <name type="scientific">Methylobacterium durans</name>
    <dbReference type="NCBI Taxonomy" id="2202825"/>
    <lineage>
        <taxon>Bacteria</taxon>
        <taxon>Pseudomonadati</taxon>
        <taxon>Pseudomonadota</taxon>
        <taxon>Alphaproteobacteria</taxon>
        <taxon>Hyphomicrobiales</taxon>
        <taxon>Methylobacteriaceae</taxon>
        <taxon>Methylobacterium</taxon>
    </lineage>
</organism>
<dbReference type="OrthoDB" id="8017346at2"/>
<dbReference type="Pfam" id="PF01814">
    <property type="entry name" value="Hemerythrin"/>
    <property type="match status" value="1"/>
</dbReference>
<dbReference type="InterPro" id="IPR012312">
    <property type="entry name" value="Hemerythrin-like"/>
</dbReference>
<proteinExistence type="predicted"/>
<name>A0A2U8WDL1_9HYPH</name>
<evidence type="ECO:0000256" key="1">
    <source>
        <dbReference type="SAM" id="MobiDB-lite"/>
    </source>
</evidence>
<dbReference type="AlphaFoldDB" id="A0A2U8WDL1"/>